<gene>
    <name evidence="2" type="ORF">ECPE_LOCUS12712</name>
</gene>
<accession>A0A183B0H7</accession>
<feature type="domain" description="Potassium channel tetramerisation-type BTB" evidence="1">
    <location>
        <begin position="2"/>
        <end position="50"/>
    </location>
</feature>
<evidence type="ECO:0000259" key="1">
    <source>
        <dbReference type="Pfam" id="PF02214"/>
    </source>
</evidence>
<dbReference type="OrthoDB" id="2414723at2759"/>
<dbReference type="InterPro" id="IPR003131">
    <property type="entry name" value="T1-type_BTB"/>
</dbReference>
<protein>
    <submittedName>
        <fullName evidence="4">BTB_2 domain-containing protein</fullName>
    </submittedName>
</protein>
<reference evidence="2 3" key="2">
    <citation type="submission" date="2018-11" db="EMBL/GenBank/DDBJ databases">
        <authorList>
            <consortium name="Pathogen Informatics"/>
        </authorList>
    </citation>
    <scope>NUCLEOTIDE SEQUENCE [LARGE SCALE GENOMIC DNA]</scope>
    <source>
        <strain evidence="2 3">Egypt</strain>
    </source>
</reference>
<dbReference type="InterPro" id="IPR011333">
    <property type="entry name" value="SKP1/BTB/POZ_sf"/>
</dbReference>
<reference evidence="4" key="1">
    <citation type="submission" date="2016-06" db="UniProtKB">
        <authorList>
            <consortium name="WormBaseParasite"/>
        </authorList>
    </citation>
    <scope>IDENTIFICATION</scope>
</reference>
<sequence>MKQHYFIDRDGALFRFVLNFLRTGKVHVDTSFNELDQLLQESNFYELDEMSAMLRELQERRASHLTTIDGNALGKRLSKRSQLNEFKSSNKRVMRDSPPTSNHPIDIHPVSVTASIDKAELRTPDSSRQQCSCLWLEMDNISPYSGFVRLTRQTQKDTHSVLQNLLDYMQSHCKCTDHSDHSYSSSEESGCQWHELTRTDVLHLWQIILSHEYELCTKIRPAPAQHGGRDVYLFYRMYNC</sequence>
<evidence type="ECO:0000313" key="2">
    <source>
        <dbReference type="EMBL" id="VDP89984.1"/>
    </source>
</evidence>
<evidence type="ECO:0000313" key="4">
    <source>
        <dbReference type="WBParaSite" id="ECPE_0001274801-mRNA-1"/>
    </source>
</evidence>
<evidence type="ECO:0000313" key="3">
    <source>
        <dbReference type="Proteomes" id="UP000272942"/>
    </source>
</evidence>
<dbReference type="PANTHER" id="PTHR14499">
    <property type="entry name" value="POTASSIUM CHANNEL TETRAMERIZATION DOMAIN-CONTAINING"/>
    <property type="match status" value="1"/>
</dbReference>
<dbReference type="Proteomes" id="UP000272942">
    <property type="component" value="Unassembled WGS sequence"/>
</dbReference>
<dbReference type="AlphaFoldDB" id="A0A183B0H7"/>
<proteinExistence type="predicted"/>
<organism evidence="4">
    <name type="scientific">Echinostoma caproni</name>
    <dbReference type="NCBI Taxonomy" id="27848"/>
    <lineage>
        <taxon>Eukaryota</taxon>
        <taxon>Metazoa</taxon>
        <taxon>Spiralia</taxon>
        <taxon>Lophotrochozoa</taxon>
        <taxon>Platyhelminthes</taxon>
        <taxon>Trematoda</taxon>
        <taxon>Digenea</taxon>
        <taxon>Plagiorchiida</taxon>
        <taxon>Echinostomata</taxon>
        <taxon>Echinostomatoidea</taxon>
        <taxon>Echinostomatidae</taxon>
        <taxon>Echinostoma</taxon>
    </lineage>
</organism>
<keyword evidence="3" id="KW-1185">Reference proteome</keyword>
<dbReference type="SUPFAM" id="SSF54695">
    <property type="entry name" value="POZ domain"/>
    <property type="match status" value="1"/>
</dbReference>
<dbReference type="Pfam" id="PF02214">
    <property type="entry name" value="BTB_2"/>
    <property type="match status" value="1"/>
</dbReference>
<dbReference type="GO" id="GO:0051260">
    <property type="term" value="P:protein homooligomerization"/>
    <property type="evidence" value="ECO:0007669"/>
    <property type="project" value="InterPro"/>
</dbReference>
<name>A0A183B0H7_9TREM</name>
<dbReference type="Gene3D" id="3.30.710.10">
    <property type="entry name" value="Potassium Channel Kv1.1, Chain A"/>
    <property type="match status" value="1"/>
</dbReference>
<dbReference type="EMBL" id="UZAN01053454">
    <property type="protein sequence ID" value="VDP89984.1"/>
    <property type="molecule type" value="Genomic_DNA"/>
</dbReference>
<dbReference type="WBParaSite" id="ECPE_0001274801-mRNA-1">
    <property type="protein sequence ID" value="ECPE_0001274801-mRNA-1"/>
    <property type="gene ID" value="ECPE_0001274801"/>
</dbReference>
<dbReference type="PANTHER" id="PTHR14499:SF136">
    <property type="entry name" value="GH08630P"/>
    <property type="match status" value="1"/>
</dbReference>